<protein>
    <recommendedName>
        <fullName evidence="2">Integrase catalytic domain-containing protein</fullName>
    </recommendedName>
</protein>
<dbReference type="SUPFAM" id="SSF53098">
    <property type="entry name" value="Ribonuclease H-like"/>
    <property type="match status" value="1"/>
</dbReference>
<dbReference type="PANTHER" id="PTHR37984">
    <property type="entry name" value="PROTEIN CBG26694"/>
    <property type="match status" value="1"/>
</dbReference>
<dbReference type="EMBL" id="AVOT02008257">
    <property type="protein sequence ID" value="MBW0485638.1"/>
    <property type="molecule type" value="Genomic_DNA"/>
</dbReference>
<dbReference type="GO" id="GO:0003723">
    <property type="term" value="F:RNA binding"/>
    <property type="evidence" value="ECO:0007669"/>
    <property type="project" value="UniProtKB-KW"/>
</dbReference>
<dbReference type="Gene3D" id="3.30.420.10">
    <property type="entry name" value="Ribonuclease H-like superfamily/Ribonuclease H"/>
    <property type="match status" value="1"/>
</dbReference>
<dbReference type="GO" id="GO:0005634">
    <property type="term" value="C:nucleus"/>
    <property type="evidence" value="ECO:0007669"/>
    <property type="project" value="UniProtKB-ARBA"/>
</dbReference>
<dbReference type="GO" id="GO:0015074">
    <property type="term" value="P:DNA integration"/>
    <property type="evidence" value="ECO:0007669"/>
    <property type="project" value="InterPro"/>
</dbReference>
<dbReference type="Proteomes" id="UP000765509">
    <property type="component" value="Unassembled WGS sequence"/>
</dbReference>
<proteinExistence type="predicted"/>
<keyword evidence="1" id="KW-0694">RNA-binding</keyword>
<gene>
    <name evidence="3" type="ORF">O181_025353</name>
</gene>
<dbReference type="Gene3D" id="1.10.340.70">
    <property type="match status" value="1"/>
</dbReference>
<dbReference type="InterPro" id="IPR012337">
    <property type="entry name" value="RNaseH-like_sf"/>
</dbReference>
<accession>A0A9Q3CML3</accession>
<dbReference type="PANTHER" id="PTHR37984:SF5">
    <property type="entry name" value="PROTEIN NYNRIN-LIKE"/>
    <property type="match status" value="1"/>
</dbReference>
<evidence type="ECO:0000313" key="3">
    <source>
        <dbReference type="EMBL" id="MBW0485638.1"/>
    </source>
</evidence>
<comment type="caution">
    <text evidence="3">The sequence shown here is derived from an EMBL/GenBank/DDBJ whole genome shotgun (WGS) entry which is preliminary data.</text>
</comment>
<name>A0A9Q3CML3_9BASI</name>
<dbReference type="InterPro" id="IPR036397">
    <property type="entry name" value="RNaseH_sf"/>
</dbReference>
<dbReference type="Pfam" id="PF17921">
    <property type="entry name" value="Integrase_H2C2"/>
    <property type="match status" value="1"/>
</dbReference>
<feature type="domain" description="Integrase catalytic" evidence="2">
    <location>
        <begin position="103"/>
        <end position="182"/>
    </location>
</feature>
<dbReference type="InterPro" id="IPR001584">
    <property type="entry name" value="Integrase_cat-core"/>
</dbReference>
<evidence type="ECO:0000313" key="4">
    <source>
        <dbReference type="Proteomes" id="UP000765509"/>
    </source>
</evidence>
<dbReference type="AlphaFoldDB" id="A0A9Q3CML3"/>
<keyword evidence="4" id="KW-1185">Reference proteome</keyword>
<evidence type="ECO:0000256" key="1">
    <source>
        <dbReference type="ARBA" id="ARBA00022884"/>
    </source>
</evidence>
<dbReference type="InterPro" id="IPR050951">
    <property type="entry name" value="Retrovirus_Pol_polyprotein"/>
</dbReference>
<dbReference type="PROSITE" id="PS50994">
    <property type="entry name" value="INTEGRASE"/>
    <property type="match status" value="1"/>
</dbReference>
<sequence>MNNGKNNMIKEDYTSLRELSIIGQNTCVRTLTDRVLINTILHESHDSVLSVHLSEEMTLEGVKRFSWWKNWRKDVSEYFQTCDRCKKNRATCKRFSIMIKIQEPKSPWEIGHMDWVTALPPGRDRNFNSCLVLVDRYRKTPMFLPFHKDDTAMDTEITIRNRVISHIGLFKNIISDRDPKFT</sequence>
<evidence type="ECO:0000259" key="2">
    <source>
        <dbReference type="PROSITE" id="PS50994"/>
    </source>
</evidence>
<reference evidence="3" key="1">
    <citation type="submission" date="2021-03" db="EMBL/GenBank/DDBJ databases">
        <title>Draft genome sequence of rust myrtle Austropuccinia psidii MF-1, a brazilian biotype.</title>
        <authorList>
            <person name="Quecine M.C."/>
            <person name="Pachon D.M.R."/>
            <person name="Bonatelli M.L."/>
            <person name="Correr F.H."/>
            <person name="Franceschini L.M."/>
            <person name="Leite T.F."/>
            <person name="Margarido G.R.A."/>
            <person name="Almeida C.A."/>
            <person name="Ferrarezi J.A."/>
            <person name="Labate C.A."/>
        </authorList>
    </citation>
    <scope>NUCLEOTIDE SEQUENCE</scope>
    <source>
        <strain evidence="3">MF-1</strain>
    </source>
</reference>
<dbReference type="InterPro" id="IPR041588">
    <property type="entry name" value="Integrase_H2C2"/>
</dbReference>
<organism evidence="3 4">
    <name type="scientific">Austropuccinia psidii MF-1</name>
    <dbReference type="NCBI Taxonomy" id="1389203"/>
    <lineage>
        <taxon>Eukaryota</taxon>
        <taxon>Fungi</taxon>
        <taxon>Dikarya</taxon>
        <taxon>Basidiomycota</taxon>
        <taxon>Pucciniomycotina</taxon>
        <taxon>Pucciniomycetes</taxon>
        <taxon>Pucciniales</taxon>
        <taxon>Sphaerophragmiaceae</taxon>
        <taxon>Austropuccinia</taxon>
    </lineage>
</organism>